<dbReference type="AlphaFoldDB" id="A0A4R1K8H7"/>
<dbReference type="InterPro" id="IPR013320">
    <property type="entry name" value="ConA-like_dom_sf"/>
</dbReference>
<dbReference type="InterPro" id="IPR012902">
    <property type="entry name" value="N_methyl_site"/>
</dbReference>
<dbReference type="OrthoDB" id="12790at2"/>
<sequence>MNKKAFTLLELAIVLLIIGILSAGAMRMMSGAFTSSKYTRTKNSITLAVKEIADYTVRARRLPASIQGIISQERDAFNTNLEYFADTTATTTASICNMTSTPLTINVCSTADCSGETITENNVAFILASHGEDQAPQYTVSGTTYTFYKDGVNVDEEESDDVVGWMTLNTLKAMAGCEGSLSIEQNKLPDAIAMNTYSYTLTPKGGVAPYDWCIETNNHPTLLGAFYFGSSANLNAKNVNSRGACSSTSNYVNDIGEVILNTNGAALDTNKLGDDNSGSSLITVRLRDSEGTEFVKQYDLRLLRQFEVAMDAPESTTTPGEGFSDFESSLGETINSNGDPNSASVIIKEGEIQIVQNNKKDSVSVFTSCTPASCPPFANKGKFAAYFVYSYSNQASWREVFGLTFAVIKSYKPGTSATAANTTLGLTGDSGPGMGYGDNGWIDGINGGNSFGVEFDLSQESFQMDPDDDHLAIVSRADVRTNWNTPMYSYSADNWPIYNPLQVYTSHAQNVHNTTINNNPDQYWSHNDAKGTSKQTGKGVYYDSTSAVIPNNYNVATPVKYGIRVEALSGCNYKCSVCDKQTGKNNYIFINVWRASESAMAANSTLASNMQTVVSKHHTYDYINAPAATRAYPANLGTPLMTDCVPDDTTTNRTLDTIRYGFTSGKWSYSYDNYIKFIITDFKASVSQY</sequence>
<dbReference type="Gene3D" id="3.30.700.10">
    <property type="entry name" value="Glycoprotein, Type 4 Pilin"/>
    <property type="match status" value="1"/>
</dbReference>
<dbReference type="Gene3D" id="2.60.120.200">
    <property type="match status" value="1"/>
</dbReference>
<name>A0A4R1K8H7_9BACT</name>
<gene>
    <name evidence="1" type="ORF">C8D98_1492</name>
</gene>
<accession>A0A4R1K8H7</accession>
<dbReference type="InterPro" id="IPR045584">
    <property type="entry name" value="Pilin-like"/>
</dbReference>
<dbReference type="EMBL" id="SMGG01000004">
    <property type="protein sequence ID" value="TCK60614.1"/>
    <property type="molecule type" value="Genomic_DNA"/>
</dbReference>
<organism evidence="1 2">
    <name type="scientific">Seleniivibrio woodruffii</name>
    <dbReference type="NCBI Taxonomy" id="1078050"/>
    <lineage>
        <taxon>Bacteria</taxon>
        <taxon>Pseudomonadati</taxon>
        <taxon>Deferribacterota</taxon>
        <taxon>Deferribacteres</taxon>
        <taxon>Deferribacterales</taxon>
        <taxon>Geovibrionaceae</taxon>
        <taxon>Seleniivibrio</taxon>
    </lineage>
</organism>
<dbReference type="SUPFAM" id="SSF54523">
    <property type="entry name" value="Pili subunits"/>
    <property type="match status" value="1"/>
</dbReference>
<proteinExistence type="predicted"/>
<dbReference type="NCBIfam" id="TIGR02532">
    <property type="entry name" value="IV_pilin_GFxxxE"/>
    <property type="match status" value="1"/>
</dbReference>
<protein>
    <submittedName>
        <fullName evidence="1">Prepilin-type N-terminal cleavage/methylation domain-containing protein</fullName>
    </submittedName>
</protein>
<evidence type="ECO:0000313" key="1">
    <source>
        <dbReference type="EMBL" id="TCK60614.1"/>
    </source>
</evidence>
<dbReference type="Pfam" id="PF07963">
    <property type="entry name" value="N_methyl"/>
    <property type="match status" value="1"/>
</dbReference>
<comment type="caution">
    <text evidence="1">The sequence shown here is derived from an EMBL/GenBank/DDBJ whole genome shotgun (WGS) entry which is preliminary data.</text>
</comment>
<dbReference type="SUPFAM" id="SSF49899">
    <property type="entry name" value="Concanavalin A-like lectins/glucanases"/>
    <property type="match status" value="1"/>
</dbReference>
<reference evidence="1 2" key="1">
    <citation type="submission" date="2019-03" db="EMBL/GenBank/DDBJ databases">
        <title>Genomic Encyclopedia of Type Strains, Phase IV (KMG-IV): sequencing the most valuable type-strain genomes for metagenomic binning, comparative biology and taxonomic classification.</title>
        <authorList>
            <person name="Goeker M."/>
        </authorList>
    </citation>
    <scope>NUCLEOTIDE SEQUENCE [LARGE SCALE GENOMIC DNA]</scope>
    <source>
        <strain evidence="1 2">DSM 24984</strain>
    </source>
</reference>
<dbReference type="RefSeq" id="WP_132873441.1">
    <property type="nucleotide sequence ID" value="NZ_SMGG01000004.1"/>
</dbReference>
<evidence type="ECO:0000313" key="2">
    <source>
        <dbReference type="Proteomes" id="UP000294614"/>
    </source>
</evidence>
<dbReference type="Proteomes" id="UP000294614">
    <property type="component" value="Unassembled WGS sequence"/>
</dbReference>
<keyword evidence="2" id="KW-1185">Reference proteome</keyword>